<dbReference type="InterPro" id="IPR052535">
    <property type="entry name" value="Bacilysin_H2HPP_isomerase"/>
</dbReference>
<accession>A0A0D6XAM5</accession>
<dbReference type="Pfam" id="PF07883">
    <property type="entry name" value="Cupin_2"/>
    <property type="match status" value="1"/>
</dbReference>
<name>A0A0D6XAM5_THEFI</name>
<dbReference type="SUPFAM" id="SSF51182">
    <property type="entry name" value="RmlC-like cupins"/>
    <property type="match status" value="1"/>
</dbReference>
<organism evidence="2 3">
    <name type="scientific">Thermus filiformis</name>
    <dbReference type="NCBI Taxonomy" id="276"/>
    <lineage>
        <taxon>Bacteria</taxon>
        <taxon>Thermotogati</taxon>
        <taxon>Deinococcota</taxon>
        <taxon>Deinococci</taxon>
        <taxon>Thermales</taxon>
        <taxon>Thermaceae</taxon>
        <taxon>Thermus</taxon>
    </lineage>
</organism>
<sequence>MRTARTGELKGFALGPMTLRPFAGEGLMAVRVEAPKGAVAPAHSHPHEQMTLVVSGRLRFRVGEEWREVGPMEIVHIPSGVEHEAEVLEEALFFDLFHPVREDFLRRLEE</sequence>
<gene>
    <name evidence="2" type="ORF">THFILI_01620</name>
</gene>
<reference evidence="2 3" key="1">
    <citation type="journal article" date="2015" name="Genome Announc.">
        <title>Draft Genome Sequence of the Thermophile Thermus filiformis ATCC 43280, Producer of Carotenoid-(Di)glucoside-Branched Fatty Acid (Di)esters and Source of Hyperthermostable Enzymes of Biotechnological Interest.</title>
        <authorList>
            <person name="Mandelli F."/>
            <person name="Oliveira Ramires B."/>
            <person name="Couger M.B."/>
            <person name="Paixao D.A."/>
            <person name="Camilo C.M."/>
            <person name="Polikarpov I."/>
            <person name="Prade R."/>
            <person name="Riano-Pachon D.M."/>
            <person name="Squina F.M."/>
        </authorList>
    </citation>
    <scope>NUCLEOTIDE SEQUENCE [LARGE SCALE GENOMIC DNA]</scope>
    <source>
        <strain evidence="2 3">ATCC 43280</strain>
    </source>
</reference>
<dbReference type="Gene3D" id="2.60.120.10">
    <property type="entry name" value="Jelly Rolls"/>
    <property type="match status" value="1"/>
</dbReference>
<proteinExistence type="predicted"/>
<dbReference type="RefSeq" id="WP_045245931.1">
    <property type="nucleotide sequence ID" value="NZ_JPSL02000036.1"/>
</dbReference>
<comment type="caution">
    <text evidence="2">The sequence shown here is derived from an EMBL/GenBank/DDBJ whole genome shotgun (WGS) entry which is preliminary data.</text>
</comment>
<dbReference type="InterPro" id="IPR013096">
    <property type="entry name" value="Cupin_2"/>
</dbReference>
<dbReference type="Proteomes" id="UP000030364">
    <property type="component" value="Unassembled WGS sequence"/>
</dbReference>
<dbReference type="PANTHER" id="PTHR40112:SF1">
    <property type="entry name" value="H2HPP ISOMERASE"/>
    <property type="match status" value="1"/>
</dbReference>
<dbReference type="InterPro" id="IPR011051">
    <property type="entry name" value="RmlC_Cupin_sf"/>
</dbReference>
<evidence type="ECO:0000313" key="2">
    <source>
        <dbReference type="EMBL" id="KIX84727.1"/>
    </source>
</evidence>
<dbReference type="PANTHER" id="PTHR40112">
    <property type="entry name" value="H2HPP ISOMERASE"/>
    <property type="match status" value="1"/>
</dbReference>
<evidence type="ECO:0000259" key="1">
    <source>
        <dbReference type="Pfam" id="PF07883"/>
    </source>
</evidence>
<dbReference type="AlphaFoldDB" id="A0A0D6XAM5"/>
<dbReference type="EMBL" id="JPSL02000036">
    <property type="protein sequence ID" value="KIX84727.1"/>
    <property type="molecule type" value="Genomic_DNA"/>
</dbReference>
<dbReference type="InterPro" id="IPR014710">
    <property type="entry name" value="RmlC-like_jellyroll"/>
</dbReference>
<keyword evidence="3" id="KW-1185">Reference proteome</keyword>
<dbReference type="CDD" id="cd02238">
    <property type="entry name" value="cupin_KdgF"/>
    <property type="match status" value="1"/>
</dbReference>
<evidence type="ECO:0000313" key="3">
    <source>
        <dbReference type="Proteomes" id="UP000030364"/>
    </source>
</evidence>
<dbReference type="STRING" id="276.THFILI_01620"/>
<dbReference type="OrthoDB" id="9811153at2"/>
<protein>
    <submittedName>
        <fullName evidence="2">Cupin</fullName>
    </submittedName>
</protein>
<feature type="domain" description="Cupin type-2" evidence="1">
    <location>
        <begin position="31"/>
        <end position="87"/>
    </location>
</feature>